<dbReference type="InterPro" id="IPR012062">
    <property type="entry name" value="GatZ/KbaZ-like"/>
</dbReference>
<evidence type="ECO:0000313" key="3">
    <source>
        <dbReference type="Proteomes" id="UP000535182"/>
    </source>
</evidence>
<dbReference type="RefSeq" id="WP_406707214.1">
    <property type="nucleotide sequence ID" value="NZ_JACHEB010000005.1"/>
</dbReference>
<proteinExistence type="predicted"/>
<name>A0A9X0QEV6_9BACT</name>
<feature type="compositionally biased region" description="Basic and acidic residues" evidence="1">
    <location>
        <begin position="16"/>
        <end position="26"/>
    </location>
</feature>
<accession>A0A9X0QEV6</accession>
<dbReference type="Gene3D" id="1.10.400.20">
    <property type="entry name" value="putative tagatose 6-phosphate kinase domain like"/>
    <property type="match status" value="1"/>
</dbReference>
<dbReference type="EMBL" id="JACHEB010000005">
    <property type="protein sequence ID" value="MBB5329126.1"/>
    <property type="molecule type" value="Genomic_DNA"/>
</dbReference>
<gene>
    <name evidence="2" type="ORF">HDF14_002742</name>
</gene>
<dbReference type="Pfam" id="PF08013">
    <property type="entry name" value="GatZ_KbaZ-like"/>
    <property type="match status" value="1"/>
</dbReference>
<dbReference type="GO" id="GO:0005975">
    <property type="term" value="P:carbohydrate metabolic process"/>
    <property type="evidence" value="ECO:0007669"/>
    <property type="project" value="InterPro"/>
</dbReference>
<protein>
    <submittedName>
        <fullName evidence="2">Tagatose-1,6-bisphosphate aldolase non-catalytic subunit AgaZ/GatZ</fullName>
    </submittedName>
</protein>
<reference evidence="2 3" key="1">
    <citation type="submission" date="2020-08" db="EMBL/GenBank/DDBJ databases">
        <title>Genomic Encyclopedia of Type Strains, Phase IV (KMG-V): Genome sequencing to study the core and pangenomes of soil and plant-associated prokaryotes.</title>
        <authorList>
            <person name="Whitman W."/>
        </authorList>
    </citation>
    <scope>NUCLEOTIDE SEQUENCE [LARGE SCALE GENOMIC DNA]</scope>
    <source>
        <strain evidence="2 3">X5P2</strain>
    </source>
</reference>
<comment type="caution">
    <text evidence="2">The sequence shown here is derived from an EMBL/GenBank/DDBJ whole genome shotgun (WGS) entry which is preliminary data.</text>
</comment>
<dbReference type="SUPFAM" id="SSF51569">
    <property type="entry name" value="Aldolase"/>
    <property type="match status" value="1"/>
</dbReference>
<feature type="compositionally biased region" description="Polar residues" evidence="1">
    <location>
        <begin position="1"/>
        <end position="10"/>
    </location>
</feature>
<dbReference type="AlphaFoldDB" id="A0A9X0QEV6"/>
<dbReference type="Proteomes" id="UP000535182">
    <property type="component" value="Unassembled WGS sequence"/>
</dbReference>
<keyword evidence="3" id="KW-1185">Reference proteome</keyword>
<evidence type="ECO:0000313" key="2">
    <source>
        <dbReference type="EMBL" id="MBB5329126.1"/>
    </source>
</evidence>
<sequence length="111" mass="12786">MYHSPDQNDVAQKLRVPRDSHHDSIEKTMLPEPANWKPYYDGTPAEQKPLPLYSYGDRIRNYCHRSKIPEAVDTLISNLSAVTTPESLYSGNLSSQYVRLRSKQIEVIQCH</sequence>
<evidence type="ECO:0000256" key="1">
    <source>
        <dbReference type="SAM" id="MobiDB-lite"/>
    </source>
</evidence>
<organism evidence="2 3">
    <name type="scientific">Tunturiibacter gelidiferens</name>
    <dbReference type="NCBI Taxonomy" id="3069689"/>
    <lineage>
        <taxon>Bacteria</taxon>
        <taxon>Pseudomonadati</taxon>
        <taxon>Acidobacteriota</taxon>
        <taxon>Terriglobia</taxon>
        <taxon>Terriglobales</taxon>
        <taxon>Acidobacteriaceae</taxon>
        <taxon>Tunturiibacter</taxon>
    </lineage>
</organism>
<feature type="region of interest" description="Disordered" evidence="1">
    <location>
        <begin position="1"/>
        <end position="28"/>
    </location>
</feature>